<evidence type="ECO:0000313" key="2">
    <source>
        <dbReference type="Proteomes" id="UP001595526"/>
    </source>
</evidence>
<accession>A0ABV7JPA0</accession>
<protein>
    <recommendedName>
        <fullName evidence="3">Glycosyl hydrolase-like 10 domain-containing protein</fullName>
    </recommendedName>
</protein>
<evidence type="ECO:0000313" key="1">
    <source>
        <dbReference type="EMBL" id="MFC3199824.1"/>
    </source>
</evidence>
<keyword evidence="2" id="KW-1185">Reference proteome</keyword>
<name>A0ABV7JPA0_9SPHI</name>
<sequence>MKTSLFSVCVGIAIVHSACEQRIMESLHPLTGTIDPTAISVTTTLKQPIQLGIDAERLWHWRSNIKSQLAQLAVGELEADYVRVAINCAYEREEGTINPAAYNQILELMNALKTANPQIDFFASPRPLFEAYTAAEKETTWGHVDNVPWSPYPAWIQEWDSVGTRNINGVVVPRWAKGDFHVDKLVQYYADYLNLMKTEGFDIAYLDLSNEQTIITPAYAKHIKDSLPAKLNAGVNMPLVIAPSTWSVQLGIDWLAAINTANGEQHGFDVASVHNTGAPGSLPAFVTAANSWGKDAWNTEMHGWTGLVLRDEILNSDVFWRHMQAGFTGVDTWLFFGPLGGAQHAMIWSHWNNGTIIRTGKYEIFKQVVNNANGGNYVEVSSPVEQLSTAAFVKDNILSVWVLNKDTATVANQTIEFGSRNISGKTINVSYWHESLPNAGAATDFVATNTHHFTYDIEGESLYFFKIDLQ</sequence>
<dbReference type="Proteomes" id="UP001595526">
    <property type="component" value="Unassembled WGS sequence"/>
</dbReference>
<gene>
    <name evidence="1" type="ORF">ACFOET_19555</name>
</gene>
<proteinExistence type="predicted"/>
<reference evidence="2" key="1">
    <citation type="journal article" date="2019" name="Int. J. Syst. Evol. Microbiol.">
        <title>The Global Catalogue of Microorganisms (GCM) 10K type strain sequencing project: providing services to taxonomists for standard genome sequencing and annotation.</title>
        <authorList>
            <consortium name="The Broad Institute Genomics Platform"/>
            <consortium name="The Broad Institute Genome Sequencing Center for Infectious Disease"/>
            <person name="Wu L."/>
            <person name="Ma J."/>
        </authorList>
    </citation>
    <scope>NUCLEOTIDE SEQUENCE [LARGE SCALE GENOMIC DNA]</scope>
    <source>
        <strain evidence="2">KCTC 52416</strain>
    </source>
</reference>
<dbReference type="Gene3D" id="3.20.20.80">
    <property type="entry name" value="Glycosidases"/>
    <property type="match status" value="1"/>
</dbReference>
<dbReference type="RefSeq" id="WP_379025821.1">
    <property type="nucleotide sequence ID" value="NZ_JBHRTA010000061.1"/>
</dbReference>
<comment type="caution">
    <text evidence="1">The sequence shown here is derived from an EMBL/GenBank/DDBJ whole genome shotgun (WGS) entry which is preliminary data.</text>
</comment>
<organism evidence="1 2">
    <name type="scientific">Parapedobacter deserti</name>
    <dbReference type="NCBI Taxonomy" id="1912957"/>
    <lineage>
        <taxon>Bacteria</taxon>
        <taxon>Pseudomonadati</taxon>
        <taxon>Bacteroidota</taxon>
        <taxon>Sphingobacteriia</taxon>
        <taxon>Sphingobacteriales</taxon>
        <taxon>Sphingobacteriaceae</taxon>
        <taxon>Parapedobacter</taxon>
    </lineage>
</organism>
<evidence type="ECO:0008006" key="3">
    <source>
        <dbReference type="Google" id="ProtNLM"/>
    </source>
</evidence>
<dbReference type="SUPFAM" id="SSF51445">
    <property type="entry name" value="(Trans)glycosidases"/>
    <property type="match status" value="1"/>
</dbReference>
<dbReference type="InterPro" id="IPR017853">
    <property type="entry name" value="GH"/>
</dbReference>
<dbReference type="EMBL" id="JBHRTA010000061">
    <property type="protein sequence ID" value="MFC3199824.1"/>
    <property type="molecule type" value="Genomic_DNA"/>
</dbReference>